<evidence type="ECO:0000256" key="1">
    <source>
        <dbReference type="ARBA" id="ARBA00004123"/>
    </source>
</evidence>
<feature type="compositionally biased region" description="Low complexity" evidence="4">
    <location>
        <begin position="369"/>
        <end position="386"/>
    </location>
</feature>
<sequence>MVKMSALSRGQRQHCYLCDLPRMPWAMLNDFSEPVCRGCVNYEGADRIELVLETARQMKRAHSFQDGRGTVYKTSPASVSRGHEVMNGTNAVTVTSDTTVIPVHASAARSPVPAVSLERYTPHDPARARAALLEYSSQRLHGHRVEEVPHDATAAALNRGSPSLAARTVGGIPVAPPPPPAPHASLTAGSARPTKRTVDREDDDGGAPDTNSKRALLDDHAVRPPLTRGESLPAAVGVMGVPFDARYKKEHGMVGRVYSFDAATSLKAAFNAINSVTTTSASTVSPLGSRSTAPMDATSSSGPTQNGQSPMASLMSVADNLPPGSPRNGDQTSNSNSRPASATSRHSPNSTAPPTGKKTPSSGRHADTESITTTSTVPSTTTTPAETQIPAAPLKCTLCNERLEDTHFVQCPSVPHHKFCFPCSRESIKSQGAANGNEVYCPSGEKCPLAGSNVPWAFMQGEIATILGEEFKIKKERET</sequence>
<dbReference type="PANTHER" id="PTHR10816">
    <property type="entry name" value="MYELIN TRANSCRIPTION FACTOR 1-RELATED"/>
    <property type="match status" value="1"/>
</dbReference>
<evidence type="ECO:0000259" key="5">
    <source>
        <dbReference type="Pfam" id="PF11261"/>
    </source>
</evidence>
<evidence type="ECO:0000256" key="2">
    <source>
        <dbReference type="ARBA" id="ARBA00010802"/>
    </source>
</evidence>
<feature type="region of interest" description="Disordered" evidence="4">
    <location>
        <begin position="279"/>
        <end position="386"/>
    </location>
</feature>
<dbReference type="Pfam" id="PF25457">
    <property type="entry name" value="IRF-2BP1_2_M"/>
    <property type="match status" value="1"/>
</dbReference>
<dbReference type="SUPFAM" id="SSF57850">
    <property type="entry name" value="RING/U-box"/>
    <property type="match status" value="1"/>
</dbReference>
<feature type="compositionally biased region" description="Basic and acidic residues" evidence="4">
    <location>
        <begin position="211"/>
        <end position="222"/>
    </location>
</feature>
<feature type="domain" description="Interferon regulatory factor 2-binding protein 1/2-like zinc finger" evidence="5">
    <location>
        <begin position="11"/>
        <end position="62"/>
    </location>
</feature>
<dbReference type="EMBL" id="GFAH01000304">
    <property type="protein sequence ID" value="JAV48085.1"/>
    <property type="molecule type" value="Transcribed_RNA"/>
</dbReference>
<evidence type="ECO:0000313" key="8">
    <source>
        <dbReference type="EMBL" id="JAV48085.1"/>
    </source>
</evidence>
<feature type="compositionally biased region" description="Polar residues" evidence="4">
    <location>
        <begin position="328"/>
        <end position="362"/>
    </location>
</feature>
<dbReference type="FunFam" id="1.10.10.1580:FF:000001">
    <property type="entry name" value="interferon regulatory factor 2-binding protein 2"/>
    <property type="match status" value="1"/>
</dbReference>
<dbReference type="AlphaFoldDB" id="A0A1W7RAB4"/>
<dbReference type="PANTHER" id="PTHR10816:SF19">
    <property type="entry name" value="PROTEIN INTERACTING WITH TTK69 AND SIN3A, ISOFORM D"/>
    <property type="match status" value="1"/>
</dbReference>
<evidence type="ECO:0000259" key="6">
    <source>
        <dbReference type="Pfam" id="PF25454"/>
    </source>
</evidence>
<accession>A0A1W7RAB4</accession>
<evidence type="ECO:0000256" key="4">
    <source>
        <dbReference type="SAM" id="MobiDB-lite"/>
    </source>
</evidence>
<evidence type="ECO:0000256" key="3">
    <source>
        <dbReference type="ARBA" id="ARBA00023242"/>
    </source>
</evidence>
<dbReference type="InterPro" id="IPR058682">
    <property type="entry name" value="IRF-2BP1/2-like_M"/>
</dbReference>
<dbReference type="InterPro" id="IPR044882">
    <property type="entry name" value="I2BP1/2_C3HC4-RING_sf"/>
</dbReference>
<name>A0A1W7RAB4_9SCOR</name>
<feature type="domain" description="IRF-2BP1/2-like middle" evidence="7">
    <location>
        <begin position="207"/>
        <end position="288"/>
    </location>
</feature>
<dbReference type="GO" id="GO:0005634">
    <property type="term" value="C:nucleus"/>
    <property type="evidence" value="ECO:0007669"/>
    <property type="project" value="UniProtKB-SubCell"/>
</dbReference>
<comment type="subcellular location">
    <subcellularLocation>
        <location evidence="1">Nucleus</location>
    </subcellularLocation>
</comment>
<dbReference type="Gene3D" id="1.10.10.1580">
    <property type="entry name" value="Interferon regulatory factor 2-binding protein"/>
    <property type="match status" value="1"/>
</dbReference>
<dbReference type="Pfam" id="PF25454">
    <property type="entry name" value="zf-C3HC4_IRF-2BP1_2"/>
    <property type="match status" value="1"/>
</dbReference>
<feature type="region of interest" description="Disordered" evidence="4">
    <location>
        <begin position="167"/>
        <end position="228"/>
    </location>
</feature>
<organism evidence="8">
    <name type="scientific">Hadrurus spadix</name>
    <dbReference type="NCBI Taxonomy" id="141984"/>
    <lineage>
        <taxon>Eukaryota</taxon>
        <taxon>Metazoa</taxon>
        <taxon>Ecdysozoa</taxon>
        <taxon>Arthropoda</taxon>
        <taxon>Chelicerata</taxon>
        <taxon>Arachnida</taxon>
        <taxon>Scorpiones</taxon>
        <taxon>Iurida</taxon>
        <taxon>Iuroidea</taxon>
        <taxon>Hadrurus</taxon>
    </lineage>
</organism>
<dbReference type="InterPro" id="IPR057414">
    <property type="entry name" value="Zf-C3HC4_IRF-2BP1_2"/>
</dbReference>
<feature type="compositionally biased region" description="Polar residues" evidence="4">
    <location>
        <begin position="286"/>
        <end position="311"/>
    </location>
</feature>
<evidence type="ECO:0000259" key="7">
    <source>
        <dbReference type="Pfam" id="PF25457"/>
    </source>
</evidence>
<feature type="domain" description="Interferon regulatory factor 2-binding protein 1/2-like C3HC4 zinc finger" evidence="6">
    <location>
        <begin position="394"/>
        <end position="467"/>
    </location>
</feature>
<reference evidence="8" key="1">
    <citation type="submission" date="2016-11" db="EMBL/GenBank/DDBJ databases">
        <title>Venom-gland transcriptomics and venom proteomics of the black-back scorpion (Hadrurus spadix) reveal detectability challenges and an unexplored realm of animal toxin diversity.</title>
        <authorList>
            <person name="Rokyta D.R."/>
            <person name="Ward M.J."/>
        </authorList>
    </citation>
    <scope>NUCLEOTIDE SEQUENCE</scope>
    <source>
        <tissue evidence="8">Venom gland</tissue>
    </source>
</reference>
<dbReference type="GO" id="GO:0006357">
    <property type="term" value="P:regulation of transcription by RNA polymerase II"/>
    <property type="evidence" value="ECO:0007669"/>
    <property type="project" value="TreeGrafter"/>
</dbReference>
<dbReference type="Pfam" id="PF11261">
    <property type="entry name" value="IRF-2BP1_2"/>
    <property type="match status" value="1"/>
</dbReference>
<comment type="similarity">
    <text evidence="2">Belongs to the IRF2BP family.</text>
</comment>
<protein>
    <submittedName>
        <fullName evidence="8">Interferon regulatory factor 2-binding protein-like A</fullName>
    </submittedName>
</protein>
<dbReference type="GO" id="GO:0003714">
    <property type="term" value="F:transcription corepressor activity"/>
    <property type="evidence" value="ECO:0007669"/>
    <property type="project" value="TreeGrafter"/>
</dbReference>
<dbReference type="InterPro" id="IPR022750">
    <property type="entry name" value="IRF-2BP1_2-like_Znf"/>
</dbReference>
<keyword evidence="3" id="KW-0539">Nucleus</keyword>
<proteinExistence type="inferred from homology"/>